<dbReference type="SUPFAM" id="SSF55874">
    <property type="entry name" value="ATPase domain of HSP90 chaperone/DNA topoisomerase II/histidine kinase"/>
    <property type="match status" value="1"/>
</dbReference>
<dbReference type="InterPro" id="IPR036890">
    <property type="entry name" value="HATPase_C_sf"/>
</dbReference>
<dbReference type="InterPro" id="IPR005467">
    <property type="entry name" value="His_kinase_dom"/>
</dbReference>
<dbReference type="Gene3D" id="3.30.565.10">
    <property type="entry name" value="Histidine kinase-like ATPase, C-terminal domain"/>
    <property type="match status" value="1"/>
</dbReference>
<dbReference type="Proteomes" id="UP000249458">
    <property type="component" value="Unassembled WGS sequence"/>
</dbReference>
<dbReference type="InterPro" id="IPR036097">
    <property type="entry name" value="HisK_dim/P_sf"/>
</dbReference>
<dbReference type="PROSITE" id="PS50109">
    <property type="entry name" value="HIS_KIN"/>
    <property type="match status" value="1"/>
</dbReference>
<dbReference type="Gene3D" id="1.10.287.130">
    <property type="match status" value="1"/>
</dbReference>
<proteinExistence type="predicted"/>
<evidence type="ECO:0000256" key="2">
    <source>
        <dbReference type="ARBA" id="ARBA00012438"/>
    </source>
</evidence>
<dbReference type="SUPFAM" id="SSF47384">
    <property type="entry name" value="Homodimeric domain of signal transducing histidine kinase"/>
    <property type="match status" value="1"/>
</dbReference>
<protein>
    <recommendedName>
        <fullName evidence="2">histidine kinase</fullName>
        <ecNumber evidence="2">2.7.13.3</ecNumber>
    </recommendedName>
</protein>
<dbReference type="Pfam" id="PF02518">
    <property type="entry name" value="HATPase_c"/>
    <property type="match status" value="1"/>
</dbReference>
<name>A0A364LF72_9GAMM</name>
<evidence type="ECO:0000313" key="5">
    <source>
        <dbReference type="EMBL" id="RAP34611.1"/>
    </source>
</evidence>
<dbReference type="PANTHER" id="PTHR43547">
    <property type="entry name" value="TWO-COMPONENT HISTIDINE KINASE"/>
    <property type="match status" value="1"/>
</dbReference>
<dbReference type="InterPro" id="IPR004358">
    <property type="entry name" value="Sig_transdc_His_kin-like_C"/>
</dbReference>
<dbReference type="PANTHER" id="PTHR43547:SF2">
    <property type="entry name" value="HYBRID SIGNAL TRANSDUCTION HISTIDINE KINASE C"/>
    <property type="match status" value="1"/>
</dbReference>
<dbReference type="InterPro" id="IPR003594">
    <property type="entry name" value="HATPase_dom"/>
</dbReference>
<accession>A0A364LF72</accession>
<reference evidence="5 6" key="1">
    <citation type="submission" date="2017-02" db="EMBL/GenBank/DDBJ databases">
        <title>Legionella quilivanii strain from human: case report and whole genome sequencing analysis.</title>
        <authorList>
            <person name="Lalancette C."/>
            <person name="Leduc J.-M."/>
            <person name="Levesque S."/>
            <person name="Fournier E."/>
            <person name="Saoud J."/>
            <person name="Faucher S.P."/>
            <person name="Bernard K."/>
            <person name="Martineau C."/>
            <person name="Longtin J."/>
        </authorList>
    </citation>
    <scope>NUCLEOTIDE SEQUENCE [LARGE SCALE GENOMIC DNA]</scope>
    <source>
        <strain evidence="5 6">ID143958</strain>
    </source>
</reference>
<dbReference type="InterPro" id="IPR003661">
    <property type="entry name" value="HisK_dim/P_dom"/>
</dbReference>
<dbReference type="CDD" id="cd00082">
    <property type="entry name" value="HisKA"/>
    <property type="match status" value="1"/>
</dbReference>
<evidence type="ECO:0000259" key="4">
    <source>
        <dbReference type="PROSITE" id="PS50109"/>
    </source>
</evidence>
<sequence length="404" mass="45578">MFVGNAENTNSTPDAEQMMRCLHQLTVQRTGNKSLYSLLQEHLELIIQLFKVSYAQLSLQNVDTHQVLIEVGENLSVNPVSILRLSHKAEKIHNSFYIDNSVLTENIASRFILIPVSSPTKSALGNLLIYWTHAERPDDMSISCLELIAYHTGNLLQQREIDSLSSLYKTTATEEGYAKKLFLATLSHDLRSPLTSILTWAQLLKTTSSPPDKLQTGLNFIEESALRQNKIIDNLIHISEVLLNKTPMEFEFTDLNSILNKSLQSVISLVQNRNLQVKKCLTPHPLIIRADSFRIKQVFCNLLANAIKFSFESGELLIKTEHLVLNKKSYAQIVFEDHGVGMKKEQLTRILRLFNEDDGIKAKEGMGIGLAFSAYLIKLHNGFMDAENKGENKGAIFRVMIPLV</sequence>
<organism evidence="5 6">
    <name type="scientific">Legionella quinlivanii</name>
    <dbReference type="NCBI Taxonomy" id="45073"/>
    <lineage>
        <taxon>Bacteria</taxon>
        <taxon>Pseudomonadati</taxon>
        <taxon>Pseudomonadota</taxon>
        <taxon>Gammaproteobacteria</taxon>
        <taxon>Legionellales</taxon>
        <taxon>Legionellaceae</taxon>
        <taxon>Legionella</taxon>
    </lineage>
</organism>
<dbReference type="SMART" id="SM00388">
    <property type="entry name" value="HisKA"/>
    <property type="match status" value="1"/>
</dbReference>
<evidence type="ECO:0000313" key="6">
    <source>
        <dbReference type="Proteomes" id="UP000249458"/>
    </source>
</evidence>
<dbReference type="Pfam" id="PF00512">
    <property type="entry name" value="HisKA"/>
    <property type="match status" value="1"/>
</dbReference>
<dbReference type="RefSeq" id="WP_112220715.1">
    <property type="nucleotide sequence ID" value="NZ_MVJN01000015.1"/>
</dbReference>
<evidence type="ECO:0000256" key="1">
    <source>
        <dbReference type="ARBA" id="ARBA00000085"/>
    </source>
</evidence>
<gene>
    <name evidence="5" type="ORF">B1207_15110</name>
</gene>
<keyword evidence="3" id="KW-0597">Phosphoprotein</keyword>
<comment type="caution">
    <text evidence="5">The sequence shown here is derived from an EMBL/GenBank/DDBJ whole genome shotgun (WGS) entry which is preliminary data.</text>
</comment>
<dbReference type="SMART" id="SM00387">
    <property type="entry name" value="HATPase_c"/>
    <property type="match status" value="1"/>
</dbReference>
<dbReference type="GO" id="GO:0000155">
    <property type="term" value="F:phosphorelay sensor kinase activity"/>
    <property type="evidence" value="ECO:0007669"/>
    <property type="project" value="InterPro"/>
</dbReference>
<dbReference type="AlphaFoldDB" id="A0A364LF72"/>
<comment type="catalytic activity">
    <reaction evidence="1">
        <text>ATP + protein L-histidine = ADP + protein N-phospho-L-histidine.</text>
        <dbReference type="EC" id="2.7.13.3"/>
    </reaction>
</comment>
<feature type="domain" description="Histidine kinase" evidence="4">
    <location>
        <begin position="185"/>
        <end position="404"/>
    </location>
</feature>
<dbReference type="EMBL" id="MVJN01000015">
    <property type="protein sequence ID" value="RAP34611.1"/>
    <property type="molecule type" value="Genomic_DNA"/>
</dbReference>
<evidence type="ECO:0000256" key="3">
    <source>
        <dbReference type="ARBA" id="ARBA00022553"/>
    </source>
</evidence>
<dbReference type="EC" id="2.7.13.3" evidence="2"/>
<dbReference type="PRINTS" id="PR00344">
    <property type="entry name" value="BCTRLSENSOR"/>
</dbReference>